<sequence>MAPRSMQELVRVRMRSVVVASPDHYALLDRRLISRLAGVLYCCAGAIAIGLLALNPPTHAMGAAGWVPAVAILALAFVLGAVMVLTRRLLGPGALFLVGLSGPLMLAALQWLAGSHGAYSQLLILSVVWCGVTLPGPQVLVLLVLDTAIVFLPGMTEHGYSARVAECVATVGVMWTLALACVGYSDRLREIRRRLREQRDTADALARIDALTGLGNRRALDEALTVQVALVARTGHALSALVGDLDRFKRINDVHGHHAGDRLLCDVAEVLRDVVRTPDACFRWGGDEFVVLLTGADASEARDVAARVAAAVHARCTAPGGEPVTLSVGAATHAVGRSGAELLAAADADLLERKPLARSPVPDARS</sequence>
<dbReference type="NCBIfam" id="TIGR00254">
    <property type="entry name" value="GGDEF"/>
    <property type="match status" value="1"/>
</dbReference>
<feature type="transmembrane region" description="Helical" evidence="1">
    <location>
        <begin position="119"/>
        <end position="152"/>
    </location>
</feature>
<organism evidence="3 4">
    <name type="scientific">Baekduia soli</name>
    <dbReference type="NCBI Taxonomy" id="496014"/>
    <lineage>
        <taxon>Bacteria</taxon>
        <taxon>Bacillati</taxon>
        <taxon>Actinomycetota</taxon>
        <taxon>Thermoleophilia</taxon>
        <taxon>Solirubrobacterales</taxon>
        <taxon>Baekduiaceae</taxon>
        <taxon>Baekduia</taxon>
    </lineage>
</organism>
<protein>
    <submittedName>
        <fullName evidence="3">Diguanylate cyclase</fullName>
    </submittedName>
</protein>
<dbReference type="InterPro" id="IPR043128">
    <property type="entry name" value="Rev_trsase/Diguanyl_cyclase"/>
</dbReference>
<dbReference type="InterPro" id="IPR000160">
    <property type="entry name" value="GGDEF_dom"/>
</dbReference>
<dbReference type="GO" id="GO:1902201">
    <property type="term" value="P:negative regulation of bacterial-type flagellum-dependent cell motility"/>
    <property type="evidence" value="ECO:0007669"/>
    <property type="project" value="TreeGrafter"/>
</dbReference>
<evidence type="ECO:0000256" key="1">
    <source>
        <dbReference type="SAM" id="Phobius"/>
    </source>
</evidence>
<feature type="transmembrane region" description="Helical" evidence="1">
    <location>
        <begin position="164"/>
        <end position="185"/>
    </location>
</feature>
<dbReference type="KEGG" id="bsol:FSW04_15395"/>
<dbReference type="SMART" id="SM00267">
    <property type="entry name" value="GGDEF"/>
    <property type="match status" value="1"/>
</dbReference>
<accession>A0A5B8U6W6</accession>
<feature type="transmembrane region" description="Helical" evidence="1">
    <location>
        <begin position="36"/>
        <end position="54"/>
    </location>
</feature>
<keyword evidence="1" id="KW-0812">Transmembrane</keyword>
<reference evidence="3 4" key="1">
    <citation type="journal article" date="2018" name="J. Microbiol.">
        <title>Baekduia soli gen. nov., sp. nov., a novel bacterium isolated from the soil of Baekdu Mountain and proposal of a novel family name, Baekduiaceae fam. nov.</title>
        <authorList>
            <person name="An D.S."/>
            <person name="Siddiqi M.Z."/>
            <person name="Kim K.H."/>
            <person name="Yu H.S."/>
            <person name="Im W.T."/>
        </authorList>
    </citation>
    <scope>NUCLEOTIDE SEQUENCE [LARGE SCALE GENOMIC DNA]</scope>
    <source>
        <strain evidence="3 4">BR7-21</strain>
    </source>
</reference>
<dbReference type="GO" id="GO:0043709">
    <property type="term" value="P:cell adhesion involved in single-species biofilm formation"/>
    <property type="evidence" value="ECO:0007669"/>
    <property type="project" value="TreeGrafter"/>
</dbReference>
<evidence type="ECO:0000313" key="4">
    <source>
        <dbReference type="Proteomes" id="UP000321805"/>
    </source>
</evidence>
<feature type="transmembrane region" description="Helical" evidence="1">
    <location>
        <begin position="93"/>
        <end position="113"/>
    </location>
</feature>
<keyword evidence="1" id="KW-0472">Membrane</keyword>
<dbReference type="InterPro" id="IPR050469">
    <property type="entry name" value="Diguanylate_Cyclase"/>
</dbReference>
<gene>
    <name evidence="3" type="ORF">FSW04_15395</name>
</gene>
<dbReference type="PANTHER" id="PTHR45138">
    <property type="entry name" value="REGULATORY COMPONENTS OF SENSORY TRANSDUCTION SYSTEM"/>
    <property type="match status" value="1"/>
</dbReference>
<dbReference type="GO" id="GO:0052621">
    <property type="term" value="F:diguanylate cyclase activity"/>
    <property type="evidence" value="ECO:0007669"/>
    <property type="project" value="TreeGrafter"/>
</dbReference>
<dbReference type="SUPFAM" id="SSF55073">
    <property type="entry name" value="Nucleotide cyclase"/>
    <property type="match status" value="1"/>
</dbReference>
<dbReference type="GO" id="GO:0005886">
    <property type="term" value="C:plasma membrane"/>
    <property type="evidence" value="ECO:0007669"/>
    <property type="project" value="TreeGrafter"/>
</dbReference>
<keyword evidence="1" id="KW-1133">Transmembrane helix</keyword>
<evidence type="ECO:0000313" key="3">
    <source>
        <dbReference type="EMBL" id="QEC48823.1"/>
    </source>
</evidence>
<dbReference type="CDD" id="cd01949">
    <property type="entry name" value="GGDEF"/>
    <property type="match status" value="1"/>
</dbReference>
<dbReference type="Proteomes" id="UP000321805">
    <property type="component" value="Chromosome"/>
</dbReference>
<dbReference type="EMBL" id="CP042430">
    <property type="protein sequence ID" value="QEC48823.1"/>
    <property type="molecule type" value="Genomic_DNA"/>
</dbReference>
<dbReference type="InterPro" id="IPR029787">
    <property type="entry name" value="Nucleotide_cyclase"/>
</dbReference>
<feature type="domain" description="GGDEF" evidence="2">
    <location>
        <begin position="236"/>
        <end position="366"/>
    </location>
</feature>
<dbReference type="AlphaFoldDB" id="A0A5B8U6W6"/>
<dbReference type="RefSeq" id="WP_146920786.1">
    <property type="nucleotide sequence ID" value="NZ_CP042430.1"/>
</dbReference>
<dbReference type="Gene3D" id="3.30.70.270">
    <property type="match status" value="1"/>
</dbReference>
<keyword evidence="4" id="KW-1185">Reference proteome</keyword>
<dbReference type="OrthoDB" id="23692at2"/>
<feature type="transmembrane region" description="Helical" evidence="1">
    <location>
        <begin position="66"/>
        <end position="86"/>
    </location>
</feature>
<dbReference type="PROSITE" id="PS50887">
    <property type="entry name" value="GGDEF"/>
    <property type="match status" value="1"/>
</dbReference>
<proteinExistence type="predicted"/>
<dbReference type="PANTHER" id="PTHR45138:SF9">
    <property type="entry name" value="DIGUANYLATE CYCLASE DGCM-RELATED"/>
    <property type="match status" value="1"/>
</dbReference>
<name>A0A5B8U6W6_9ACTN</name>
<dbReference type="Pfam" id="PF00990">
    <property type="entry name" value="GGDEF"/>
    <property type="match status" value="1"/>
</dbReference>
<evidence type="ECO:0000259" key="2">
    <source>
        <dbReference type="PROSITE" id="PS50887"/>
    </source>
</evidence>